<dbReference type="GO" id="GO:0003723">
    <property type="term" value="F:RNA binding"/>
    <property type="evidence" value="ECO:0007669"/>
    <property type="project" value="TreeGrafter"/>
</dbReference>
<feature type="region of interest" description="Disordered" evidence="5">
    <location>
        <begin position="321"/>
        <end position="375"/>
    </location>
</feature>
<keyword evidence="4" id="KW-0067">ATP-binding</keyword>
<accession>A0A6A6Q7U8</accession>
<dbReference type="GeneID" id="54473450"/>
<dbReference type="PROSITE" id="PS51192">
    <property type="entry name" value="HELICASE_ATP_BIND_1"/>
    <property type="match status" value="1"/>
</dbReference>
<keyword evidence="3 9" id="KW-0378">Hydrolase</keyword>
<evidence type="ECO:0000259" key="7">
    <source>
        <dbReference type="PROSITE" id="PS51192"/>
    </source>
</evidence>
<feature type="compositionally biased region" description="Polar residues" evidence="5">
    <location>
        <begin position="122"/>
        <end position="131"/>
    </location>
</feature>
<dbReference type="InterPro" id="IPR027417">
    <property type="entry name" value="P-loop_NTPase"/>
</dbReference>
<reference evidence="9" key="1">
    <citation type="journal article" date="2020" name="Stud. Mycol.">
        <title>101 Dothideomycetes genomes: a test case for predicting lifestyles and emergence of pathogens.</title>
        <authorList>
            <person name="Haridas S."/>
            <person name="Albert R."/>
            <person name="Binder M."/>
            <person name="Bloem J."/>
            <person name="Labutti K."/>
            <person name="Salamov A."/>
            <person name="Andreopoulos B."/>
            <person name="Baker S."/>
            <person name="Barry K."/>
            <person name="Bills G."/>
            <person name="Bluhm B."/>
            <person name="Cannon C."/>
            <person name="Castanera R."/>
            <person name="Culley D."/>
            <person name="Daum C."/>
            <person name="Ezra D."/>
            <person name="Gonzalez J."/>
            <person name="Henrissat B."/>
            <person name="Kuo A."/>
            <person name="Liang C."/>
            <person name="Lipzen A."/>
            <person name="Lutzoni F."/>
            <person name="Magnuson J."/>
            <person name="Mondo S."/>
            <person name="Nolan M."/>
            <person name="Ohm R."/>
            <person name="Pangilinan J."/>
            <person name="Park H.-J."/>
            <person name="Ramirez L."/>
            <person name="Alfaro M."/>
            <person name="Sun H."/>
            <person name="Tritt A."/>
            <person name="Yoshinaga Y."/>
            <person name="Zwiers L.-H."/>
            <person name="Turgeon B."/>
            <person name="Goodwin S."/>
            <person name="Spatafora J."/>
            <person name="Crous P."/>
            <person name="Grigoriev I."/>
        </authorList>
    </citation>
    <scope>NUCLEOTIDE SEQUENCE</scope>
    <source>
        <strain evidence="9">CBS 113389</strain>
    </source>
</reference>
<feature type="domain" description="Helicase C-terminal" evidence="8">
    <location>
        <begin position="950"/>
        <end position="1124"/>
    </location>
</feature>
<dbReference type="InterPro" id="IPR007502">
    <property type="entry name" value="Helicase-assoc_dom"/>
</dbReference>
<dbReference type="PROSITE" id="PS00690">
    <property type="entry name" value="DEAH_ATP_HELICASE"/>
    <property type="match status" value="1"/>
</dbReference>
<keyword evidence="2" id="KW-0547">Nucleotide-binding</keyword>
<dbReference type="SMART" id="SM00487">
    <property type="entry name" value="DEXDc"/>
    <property type="match status" value="1"/>
</dbReference>
<dbReference type="SUPFAM" id="SSF52540">
    <property type="entry name" value="P-loop containing nucleoside triphosphate hydrolases"/>
    <property type="match status" value="1"/>
</dbReference>
<dbReference type="CDD" id="cd18791">
    <property type="entry name" value="SF2_C_RHA"/>
    <property type="match status" value="1"/>
</dbReference>
<dbReference type="PANTHER" id="PTHR18934">
    <property type="entry name" value="ATP-DEPENDENT RNA HELICASE"/>
    <property type="match status" value="1"/>
</dbReference>
<evidence type="ECO:0000256" key="4">
    <source>
        <dbReference type="ARBA" id="ARBA00022840"/>
    </source>
</evidence>
<evidence type="ECO:0000256" key="6">
    <source>
        <dbReference type="SAM" id="SignalP"/>
    </source>
</evidence>
<dbReference type="InterPro" id="IPR014001">
    <property type="entry name" value="Helicase_ATP-bd"/>
</dbReference>
<keyword evidence="6" id="KW-0732">Signal</keyword>
<feature type="region of interest" description="Disordered" evidence="5">
    <location>
        <begin position="72"/>
        <end position="137"/>
    </location>
</feature>
<proteinExistence type="predicted"/>
<evidence type="ECO:0000313" key="9">
    <source>
        <dbReference type="EMBL" id="KAF2488016.1"/>
    </source>
</evidence>
<dbReference type="OrthoDB" id="5600252at2759"/>
<dbReference type="Pfam" id="PF00271">
    <property type="entry name" value="Helicase_C"/>
    <property type="match status" value="1"/>
</dbReference>
<feature type="region of interest" description="Disordered" evidence="5">
    <location>
        <begin position="603"/>
        <end position="625"/>
    </location>
</feature>
<dbReference type="Gene3D" id="1.20.120.1080">
    <property type="match status" value="1"/>
</dbReference>
<dbReference type="SMART" id="SM00490">
    <property type="entry name" value="HELICc"/>
    <property type="match status" value="1"/>
</dbReference>
<dbReference type="Pfam" id="PF04408">
    <property type="entry name" value="WHD_HA2"/>
    <property type="match status" value="1"/>
</dbReference>
<keyword evidence="10" id="KW-1185">Reference proteome</keyword>
<dbReference type="GO" id="GO:0005524">
    <property type="term" value="F:ATP binding"/>
    <property type="evidence" value="ECO:0007669"/>
    <property type="project" value="UniProtKB-KW"/>
</dbReference>
<evidence type="ECO:0000256" key="5">
    <source>
        <dbReference type="SAM" id="MobiDB-lite"/>
    </source>
</evidence>
<dbReference type="InterPro" id="IPR048333">
    <property type="entry name" value="HA2_WH"/>
</dbReference>
<evidence type="ECO:0000256" key="3">
    <source>
        <dbReference type="ARBA" id="ARBA00022801"/>
    </source>
</evidence>
<dbReference type="PANTHER" id="PTHR18934:SF203">
    <property type="entry name" value="ATP-DEPENDENT RNA HELICASE A"/>
    <property type="match status" value="1"/>
</dbReference>
<gene>
    <name evidence="9" type="ORF">BDY17DRAFT_290102</name>
</gene>
<name>A0A6A6Q7U8_9PEZI</name>
<dbReference type="Pfam" id="PF21010">
    <property type="entry name" value="HA2_C"/>
    <property type="match status" value="1"/>
</dbReference>
<dbReference type="SMART" id="SM00847">
    <property type="entry name" value="HA2"/>
    <property type="match status" value="1"/>
</dbReference>
<dbReference type="GO" id="GO:0016787">
    <property type="term" value="F:hydrolase activity"/>
    <property type="evidence" value="ECO:0007669"/>
    <property type="project" value="UniProtKB-KW"/>
</dbReference>
<organism evidence="9 10">
    <name type="scientific">Neohortaea acidophila</name>
    <dbReference type="NCBI Taxonomy" id="245834"/>
    <lineage>
        <taxon>Eukaryota</taxon>
        <taxon>Fungi</taxon>
        <taxon>Dikarya</taxon>
        <taxon>Ascomycota</taxon>
        <taxon>Pezizomycotina</taxon>
        <taxon>Dothideomycetes</taxon>
        <taxon>Dothideomycetidae</taxon>
        <taxon>Mycosphaerellales</taxon>
        <taxon>Teratosphaeriaceae</taxon>
        <taxon>Neohortaea</taxon>
    </lineage>
</organism>
<dbReference type="GO" id="GO:1990904">
    <property type="term" value="C:ribonucleoprotein complex"/>
    <property type="evidence" value="ECO:0007669"/>
    <property type="project" value="UniProtKB-ARBA"/>
</dbReference>
<dbReference type="Gene3D" id="3.40.50.300">
    <property type="entry name" value="P-loop containing nucleotide triphosphate hydrolases"/>
    <property type="match status" value="2"/>
</dbReference>
<feature type="domain" description="Helicase ATP-binding" evidence="7">
    <location>
        <begin position="669"/>
        <end position="844"/>
    </location>
</feature>
<dbReference type="Proteomes" id="UP000799767">
    <property type="component" value="Unassembled WGS sequence"/>
</dbReference>
<sequence>MRLPRGMSHSKILLLLPPALRVALASRLWTATLQSRGPRFWSLREGPAPTPSHKHVSTDSRHPAAIRVADTNEAWTESPKSHRSDLPPRFSNDAEATSDGLGEVLLGDGRLARPNGERRTRTLSQNPTSRPTPLDTLESHINPSLEASNVSSALESIAFGQSTVDQEDALRAADDSAPPEGKNSKGYSGVSHFDESAGQLADRLFDLDFVQRTHPLPTPEEYPGAPPELFSPVLLATAIDNACAKRGLTIQTDVDFSVKAEPKSALTARSQGLWQCTMRVDITGFGEEVAMGEGRRKQYAKQAAWVHLTSKLHARGVLKSLFPSHPTTKPAQRLEADEIPRLSEETPESETEEITESEPEENVESEPTTSLSADSDAKMDIYRYAARCGLVPRFESKVSGAGDGAGLAHDDHLYEASIQLEEQAINVTATGKDLATAEMAAVKAFKEAAERRYKAANEDLPSSPSVQTAPFHVLDEHTARRFLAFYKRRGNGLNLVIEHGEVQQEGTHVQNKAVLTIDGTTIHPPVIMPTKKQAVFVAYLIAAVEIGKSHPDVLCEFVESLQSREVKMLRESPLIDIEISRETMRSMKGAVVEARQGGLSDARQTLTGQPSRWNTVPARRRSPFPSSHAAAADARLLSRHTSSVRNPLLRRLRSDRASLPMNNSREDILRLINENQYSIVAGATGSGKTTQVPQILFDEAILANRGSSCNIICTQPRRIAATSVAQRVATERQEVLGETIGYQVRFDAQLPSEPYGITYCTNGILLQRLKRDADETLDGVSHIILDEVHERSLEVDLLMTVLKRHITTRRAEGRRTPKIVLMSATLDSELIANYFRNPDEAGVEHPCPALSVPGRTFSIKEQFLGSIMSDLLQKRGAEFRGLINKDAATGKYLAAESDFSAKMSRVDRTDSESVIDWKRERHAILGPEDGEAARREREDALVPIALVAATIADICCSSRDGAILAFLPGLAEILDVQKLLVERKLFGIDFSDSSRFQLCLLHSSLPKEQQALVFQPSRPGSRKVILATNIAETSVTVPDVKYVVDTGKHREHSHDHEQRTTKLQCAWESQANAKQRAGRAGRVRDGVYYALYSKERADSLREVGMPEILRTDLQATCLSIRSQTSGESIVSLLSETIEPPARDSVEAAVEKLISIQALTSDEQLTVLGRVLAELPVHPVLGKMIIMSIIFKCIDPIIILAAAAMEQYRLFAVSSEKREEATRAYQSYADSSASDHIAFLQAFNEIRALRKTSEPSARRRAQDLSVNYATFTLVDQIARQMEQVLRESGLVTIDGDAQNSEYGPAELNRNAANHDLIKSLLVATYQPNVAAKTKTGGLSYRTPTTDSALVNPGSVNGELRRESEKRHAVGSLFTYSNLSRGVNGRTLYIKNSTKVTPLMVALFGGQLQITGVKSLIMDNWLPFSIRAPEPELSTKLVVEFRKALDRVLHHAFHSLSAHKVNEGVWLQNDSITDKFVERVVEILRQTSEDSFQAKL</sequence>
<feature type="signal peptide" evidence="6">
    <location>
        <begin position="1"/>
        <end position="25"/>
    </location>
</feature>
<dbReference type="InterPro" id="IPR011545">
    <property type="entry name" value="DEAD/DEAH_box_helicase_dom"/>
</dbReference>
<evidence type="ECO:0000256" key="2">
    <source>
        <dbReference type="ARBA" id="ARBA00022741"/>
    </source>
</evidence>
<evidence type="ECO:0000256" key="1">
    <source>
        <dbReference type="ARBA" id="ARBA00012552"/>
    </source>
</evidence>
<feature type="compositionally biased region" description="Basic and acidic residues" evidence="5">
    <location>
        <begin position="332"/>
        <end position="344"/>
    </location>
</feature>
<dbReference type="CDD" id="cd17917">
    <property type="entry name" value="DEXHc_RHA-like"/>
    <property type="match status" value="1"/>
</dbReference>
<protein>
    <recommendedName>
        <fullName evidence="1">RNA helicase</fullName>
        <ecNumber evidence="1">3.6.4.13</ecNumber>
    </recommendedName>
</protein>
<feature type="compositionally biased region" description="Acidic residues" evidence="5">
    <location>
        <begin position="345"/>
        <end position="364"/>
    </location>
</feature>
<dbReference type="EC" id="3.6.4.13" evidence="1"/>
<dbReference type="Pfam" id="PF00270">
    <property type="entry name" value="DEAD"/>
    <property type="match status" value="1"/>
</dbReference>
<feature type="region of interest" description="Disordered" evidence="5">
    <location>
        <begin position="169"/>
        <end position="190"/>
    </location>
</feature>
<feature type="compositionally biased region" description="Polar residues" evidence="5">
    <location>
        <begin position="603"/>
        <end position="614"/>
    </location>
</feature>
<feature type="chain" id="PRO_5025633553" description="RNA helicase" evidence="6">
    <location>
        <begin position="26"/>
        <end position="1494"/>
    </location>
</feature>
<dbReference type="PROSITE" id="PS51194">
    <property type="entry name" value="HELICASE_CTER"/>
    <property type="match status" value="1"/>
</dbReference>
<evidence type="ECO:0000259" key="8">
    <source>
        <dbReference type="PROSITE" id="PS51194"/>
    </source>
</evidence>
<evidence type="ECO:0000313" key="10">
    <source>
        <dbReference type="Proteomes" id="UP000799767"/>
    </source>
</evidence>
<dbReference type="InterPro" id="IPR001650">
    <property type="entry name" value="Helicase_C-like"/>
</dbReference>
<dbReference type="InterPro" id="IPR002464">
    <property type="entry name" value="DNA/RNA_helicase_DEAH_CS"/>
</dbReference>
<dbReference type="RefSeq" id="XP_033594585.1">
    <property type="nucleotide sequence ID" value="XM_033732448.1"/>
</dbReference>
<dbReference type="GO" id="GO:0003724">
    <property type="term" value="F:RNA helicase activity"/>
    <property type="evidence" value="ECO:0007669"/>
    <property type="project" value="UniProtKB-EC"/>
</dbReference>
<dbReference type="EMBL" id="MU001631">
    <property type="protein sequence ID" value="KAF2488016.1"/>
    <property type="molecule type" value="Genomic_DNA"/>
</dbReference>